<reference evidence="4" key="1">
    <citation type="submission" date="2018-11" db="EMBL/GenBank/DDBJ databases">
        <authorList>
            <person name="Alioto T."/>
            <person name="Alioto T."/>
        </authorList>
    </citation>
    <scope>NUCLEOTIDE SEQUENCE</scope>
</reference>
<feature type="compositionally biased region" description="Polar residues" evidence="1">
    <location>
        <begin position="164"/>
        <end position="195"/>
    </location>
</feature>
<feature type="region of interest" description="Disordered" evidence="1">
    <location>
        <begin position="91"/>
        <end position="245"/>
    </location>
</feature>
<dbReference type="PROSITE" id="PS50835">
    <property type="entry name" value="IG_LIKE"/>
    <property type="match status" value="2"/>
</dbReference>
<evidence type="ECO:0000313" key="4">
    <source>
        <dbReference type="EMBL" id="VDI61046.1"/>
    </source>
</evidence>
<feature type="domain" description="Ig-like" evidence="3">
    <location>
        <begin position="365"/>
        <end position="466"/>
    </location>
</feature>
<accession>A0A8B6GA56</accession>
<evidence type="ECO:0000256" key="2">
    <source>
        <dbReference type="SAM" id="Phobius"/>
    </source>
</evidence>
<keyword evidence="2" id="KW-1133">Transmembrane helix</keyword>
<dbReference type="Gene3D" id="2.60.40.10">
    <property type="entry name" value="Immunoglobulins"/>
    <property type="match status" value="1"/>
</dbReference>
<dbReference type="EMBL" id="UYJE01008106">
    <property type="protein sequence ID" value="VDI61046.1"/>
    <property type="molecule type" value="Genomic_DNA"/>
</dbReference>
<dbReference type="OrthoDB" id="6144757at2759"/>
<dbReference type="InterPro" id="IPR013783">
    <property type="entry name" value="Ig-like_fold"/>
</dbReference>
<gene>
    <name evidence="4" type="ORF">MGAL_10B048060</name>
</gene>
<evidence type="ECO:0000256" key="1">
    <source>
        <dbReference type="SAM" id="MobiDB-lite"/>
    </source>
</evidence>
<organism evidence="4 5">
    <name type="scientific">Mytilus galloprovincialis</name>
    <name type="common">Mediterranean mussel</name>
    <dbReference type="NCBI Taxonomy" id="29158"/>
    <lineage>
        <taxon>Eukaryota</taxon>
        <taxon>Metazoa</taxon>
        <taxon>Spiralia</taxon>
        <taxon>Lophotrochozoa</taxon>
        <taxon>Mollusca</taxon>
        <taxon>Bivalvia</taxon>
        <taxon>Autobranchia</taxon>
        <taxon>Pteriomorphia</taxon>
        <taxon>Mytilida</taxon>
        <taxon>Mytiloidea</taxon>
        <taxon>Mytilidae</taxon>
        <taxon>Mytilinae</taxon>
        <taxon>Mytilus</taxon>
    </lineage>
</organism>
<dbReference type="AlphaFoldDB" id="A0A8B6GA56"/>
<evidence type="ECO:0000313" key="5">
    <source>
        <dbReference type="Proteomes" id="UP000596742"/>
    </source>
</evidence>
<proteinExistence type="predicted"/>
<dbReference type="InterPro" id="IPR036179">
    <property type="entry name" value="Ig-like_dom_sf"/>
</dbReference>
<keyword evidence="5" id="KW-1185">Reference proteome</keyword>
<feature type="compositionally biased region" description="Low complexity" evidence="1">
    <location>
        <begin position="196"/>
        <end position="216"/>
    </location>
</feature>
<protein>
    <recommendedName>
        <fullName evidence="3">Ig-like domain-containing protein</fullName>
    </recommendedName>
</protein>
<dbReference type="InterPro" id="IPR007110">
    <property type="entry name" value="Ig-like_dom"/>
</dbReference>
<feature type="transmembrane region" description="Helical" evidence="2">
    <location>
        <begin position="26"/>
        <end position="50"/>
    </location>
</feature>
<name>A0A8B6GA56_MYTGA</name>
<feature type="compositionally biased region" description="Low complexity" evidence="1">
    <location>
        <begin position="91"/>
        <end position="115"/>
    </location>
</feature>
<keyword evidence="2" id="KW-0472">Membrane</keyword>
<feature type="compositionally biased region" description="Low complexity" evidence="1">
    <location>
        <begin position="149"/>
        <end position="163"/>
    </location>
</feature>
<dbReference type="Proteomes" id="UP000596742">
    <property type="component" value="Unassembled WGS sequence"/>
</dbReference>
<feature type="domain" description="Ig-like" evidence="3">
    <location>
        <begin position="238"/>
        <end position="360"/>
    </location>
</feature>
<keyword evidence="2" id="KW-0812">Transmembrane</keyword>
<sequence length="549" mass="59447">MASSTSLQAHKYKYGFQRSRGNKFKWYLILAISIVFVVLAVTVIGLTIYLTSENNKTGDKDAQYDPGDDVTVSTAQTVSTTSATTSVNQTTETITKSSTESTTTIKMTSSTQKTTDMLTTHRSTTLISSQQPTTDLPTQQPTTEPPTQQPTTEPTSTTQSSTTVNKPLSTEQQTNEKSTFSTQQSTTEVISSTQKSSMSTEQRTTETMTSSSSQTTDEPSTDQYSTSNGPVVSTSVSPSSTVQATSTVDTTTIELSGYNISSSSPFLLTCEVKNIPGWIDLLIYRHYGNNQSGLLAQMTAGPIVPTVIVVDDSLTFSANHHSDAITMVLMAPNFECNHAGTYSCSVSSATVVVSDETEINVVSEPPAIYFPVGIVEDRTMSLDCIVEFEGTSGDIKWTFSPPGLGNMFYDLSIDPDTKNSSMSCTTKLESKLTFTPGMYDNGSNFRCEVVNAEGYNGATVLQKTVPFYVLHNSICTNRIFEIFNHPYQPCGKIIYCSENGILVFEIPCPSPGYCYDALLTDCVLEKDLSIYNETSTTIGQSTTGAPPIS</sequence>
<dbReference type="SUPFAM" id="SSF48726">
    <property type="entry name" value="Immunoglobulin"/>
    <property type="match status" value="1"/>
</dbReference>
<feature type="compositionally biased region" description="Low complexity" evidence="1">
    <location>
        <begin position="128"/>
        <end position="142"/>
    </location>
</feature>
<feature type="compositionally biased region" description="Polar residues" evidence="1">
    <location>
        <begin position="116"/>
        <end position="127"/>
    </location>
</feature>
<feature type="compositionally biased region" description="Low complexity" evidence="1">
    <location>
        <begin position="225"/>
        <end position="245"/>
    </location>
</feature>
<comment type="caution">
    <text evidence="4">The sequence shown here is derived from an EMBL/GenBank/DDBJ whole genome shotgun (WGS) entry which is preliminary data.</text>
</comment>
<evidence type="ECO:0000259" key="3">
    <source>
        <dbReference type="PROSITE" id="PS50835"/>
    </source>
</evidence>